<dbReference type="InterPro" id="IPR028994">
    <property type="entry name" value="Integrin_alpha_N"/>
</dbReference>
<keyword evidence="1 2" id="KW-0732">Signal</keyword>
<dbReference type="InterPro" id="IPR006311">
    <property type="entry name" value="TAT_signal"/>
</dbReference>
<dbReference type="Gene3D" id="2.40.128.340">
    <property type="match status" value="1"/>
</dbReference>
<dbReference type="InterPro" id="IPR013517">
    <property type="entry name" value="FG-GAP"/>
</dbReference>
<evidence type="ECO:0008006" key="5">
    <source>
        <dbReference type="Google" id="ProtNLM"/>
    </source>
</evidence>
<dbReference type="SUPFAM" id="SSF69318">
    <property type="entry name" value="Integrin alpha N-terminal domain"/>
    <property type="match status" value="2"/>
</dbReference>
<comment type="caution">
    <text evidence="3">The sequence shown here is derived from an EMBL/GenBank/DDBJ whole genome shotgun (WGS) entry which is preliminary data.</text>
</comment>
<protein>
    <recommendedName>
        <fullName evidence="5">VCBS repeat-containing protein</fullName>
    </recommendedName>
</protein>
<gene>
    <name evidence="3" type="ORF">GIS00_25955</name>
</gene>
<evidence type="ECO:0000256" key="1">
    <source>
        <dbReference type="ARBA" id="ARBA00022729"/>
    </source>
</evidence>
<proteinExistence type="predicted"/>
<dbReference type="Gene3D" id="2.60.120.380">
    <property type="match status" value="4"/>
</dbReference>
<organism evidence="3 4">
    <name type="scientific">Nakamurella alba</name>
    <dbReference type="NCBI Taxonomy" id="2665158"/>
    <lineage>
        <taxon>Bacteria</taxon>
        <taxon>Bacillati</taxon>
        <taxon>Actinomycetota</taxon>
        <taxon>Actinomycetes</taxon>
        <taxon>Nakamurellales</taxon>
        <taxon>Nakamurellaceae</taxon>
        <taxon>Nakamurella</taxon>
    </lineage>
</organism>
<sequence>MTGRRSLLRRAGSGMLAVMLAAATMVVVAAPASAVATAYGKTISGSIAVSGERDVYTFAGAAGDRLSIDEITGSGSMRMSLKAPNGLLVWDEIYYSDNYVDLEASGTWTLTVSYGTYTYTGAYSFAINNVKNPQSFARPYGSTITQNVPSIFKSGPTPSVNGVYTPLSGDFDGDGRADIFYYAPGAVGEAMWFGTATGAFTPVAVPGISVSASYRPVVGDFTGDGKDDIFWYAPGAGAESLWKGRATIRTAGFAKAAGRTVSGTYTPLAGDWNADGNTDIYWYGPGTAKDFLWYGQDNGSFTDGPTFVVSGNYVLTAVNVDGVPGDDVVFYSPSTGALYLWWSRGGRPVDSRKVFGSPGKNKVPVGGDFDDDGYGDVLFYQPGAGADVLRRGTANGFTSGPVVTVNGDYKPVAGDFNGDGHGDIFWYGTGTKADSLSLGVTPERAGAGNIELPGASDEYTFVGKVGDRLSIDELTGSSLRMTLIAPNGARVWNDEYWGDRYLDLTQNGTYRLRVSYGPYVYTGAYSFKLNNTATPQAFTVKYGDTVGTGYPGRGSASIELPGGSDQYNFTAKAGDRLSIDELTGSSLRMTLTAPNGATIWNDEYWGDRYVDLTQNGTYKFKVSYGPYAYTGTYSFKINNTAAPQVFTAKYGDTIQAGYPGAGAANIELPGSADQYNFAGRNGDRLSIDALTGSSLRVTLTAPNGATIWNDEYWGDRYVDLTQNGTYKLKISYGPYAYTGTYSFQLLKAN</sequence>
<dbReference type="Pfam" id="PF13517">
    <property type="entry name" value="FG-GAP_3"/>
    <property type="match status" value="1"/>
</dbReference>
<keyword evidence="4" id="KW-1185">Reference proteome</keyword>
<dbReference type="PANTHER" id="PTHR46580">
    <property type="entry name" value="SENSOR KINASE-RELATED"/>
    <property type="match status" value="1"/>
</dbReference>
<reference evidence="3 4" key="1">
    <citation type="submission" date="2019-11" db="EMBL/GenBank/DDBJ databases">
        <authorList>
            <person name="Jiang L.-Q."/>
        </authorList>
    </citation>
    <scope>NUCLEOTIDE SEQUENCE [LARGE SCALE GENOMIC DNA]</scope>
    <source>
        <strain evidence="3 4">YIM 132087</strain>
    </source>
</reference>
<evidence type="ECO:0000256" key="2">
    <source>
        <dbReference type="SAM" id="SignalP"/>
    </source>
</evidence>
<evidence type="ECO:0000313" key="3">
    <source>
        <dbReference type="EMBL" id="MTD17380.1"/>
    </source>
</evidence>
<dbReference type="PANTHER" id="PTHR46580:SF2">
    <property type="entry name" value="MAM DOMAIN-CONTAINING PROTEIN"/>
    <property type="match status" value="1"/>
</dbReference>
<feature type="signal peptide" evidence="2">
    <location>
        <begin position="1"/>
        <end position="29"/>
    </location>
</feature>
<dbReference type="Proteomes" id="UP000460221">
    <property type="component" value="Unassembled WGS sequence"/>
</dbReference>
<evidence type="ECO:0000313" key="4">
    <source>
        <dbReference type="Proteomes" id="UP000460221"/>
    </source>
</evidence>
<accession>A0A7K1FTG7</accession>
<dbReference type="PROSITE" id="PS51318">
    <property type="entry name" value="TAT"/>
    <property type="match status" value="1"/>
</dbReference>
<dbReference type="RefSeq" id="WP_154771353.1">
    <property type="nucleotide sequence ID" value="NZ_WLYK01000018.1"/>
</dbReference>
<name>A0A7K1FTG7_9ACTN</name>
<dbReference type="EMBL" id="WLYK01000018">
    <property type="protein sequence ID" value="MTD17380.1"/>
    <property type="molecule type" value="Genomic_DNA"/>
</dbReference>
<dbReference type="AlphaFoldDB" id="A0A7K1FTG7"/>
<feature type="chain" id="PRO_5038931461" description="VCBS repeat-containing protein" evidence="2">
    <location>
        <begin position="30"/>
        <end position="749"/>
    </location>
</feature>